<reference evidence="1 2" key="1">
    <citation type="submission" date="2018-06" db="EMBL/GenBank/DDBJ databases">
        <authorList>
            <consortium name="Pathogen Informatics"/>
            <person name="Doyle S."/>
        </authorList>
    </citation>
    <scope>NUCLEOTIDE SEQUENCE [LARGE SCALE GENOMIC DNA]</scope>
    <source>
        <strain evidence="1 2">NCTC11532</strain>
    </source>
</reference>
<keyword evidence="2" id="KW-1185">Reference proteome</keyword>
<accession>A0A378LPJ6</accession>
<name>A0A378LPJ6_9GAMM</name>
<protein>
    <submittedName>
        <fullName evidence="1">Uncharacterized protein</fullName>
    </submittedName>
</protein>
<sequence>MQSAHEILLWDAINKKEYKKVPVLISEHPDLVNAVNANGRTLLVRLVLLLTPPLDLIQWIANQPNLIFDPSSSESTQTTVGAILSTGRPDILQIFADDSRIVFDGNKLSYATAKKNRDNAAKAKIENHNKMLQILRDATIRYAIQSDDPSLLEQLKAAGDNLSQELSDGKLPVRLITKEKPAPKVKSWFQSQVGTHETSIASHAESFFTNLNEMAKTKEQMDELTRSKLKKETTLLDEVYESTLVNMEKAGRSLSISS</sequence>
<dbReference type="OrthoDB" id="5650316at2"/>
<dbReference type="EMBL" id="UGPB01000001">
    <property type="protein sequence ID" value="STY28607.1"/>
    <property type="molecule type" value="Genomic_DNA"/>
</dbReference>
<dbReference type="STRING" id="1122170.GCA_000701265_03166"/>
<organism evidence="1 2">
    <name type="scientific">Legionella wadsworthii</name>
    <dbReference type="NCBI Taxonomy" id="28088"/>
    <lineage>
        <taxon>Bacteria</taxon>
        <taxon>Pseudomonadati</taxon>
        <taxon>Pseudomonadota</taxon>
        <taxon>Gammaproteobacteria</taxon>
        <taxon>Legionellales</taxon>
        <taxon>Legionellaceae</taxon>
        <taxon>Legionella</taxon>
    </lineage>
</organism>
<evidence type="ECO:0000313" key="1">
    <source>
        <dbReference type="EMBL" id="STY28607.1"/>
    </source>
</evidence>
<evidence type="ECO:0000313" key="2">
    <source>
        <dbReference type="Proteomes" id="UP000255297"/>
    </source>
</evidence>
<dbReference type="RefSeq" id="WP_031564094.1">
    <property type="nucleotide sequence ID" value="NZ_CAAAIS010000011.1"/>
</dbReference>
<dbReference type="AlphaFoldDB" id="A0A378LPJ6"/>
<proteinExistence type="predicted"/>
<gene>
    <name evidence="1" type="ORF">NCTC11532_00782</name>
</gene>
<dbReference type="Proteomes" id="UP000255297">
    <property type="component" value="Unassembled WGS sequence"/>
</dbReference>